<protein>
    <submittedName>
        <fullName evidence="4">Glycosyl transferase family 2</fullName>
    </submittedName>
</protein>
<feature type="domain" description="Glycosyltransferase 2-like" evidence="3">
    <location>
        <begin position="55"/>
        <end position="228"/>
    </location>
</feature>
<dbReference type="Proteomes" id="UP000004221">
    <property type="component" value="Unassembled WGS sequence"/>
</dbReference>
<dbReference type="InterPro" id="IPR029044">
    <property type="entry name" value="Nucleotide-diphossugar_trans"/>
</dbReference>
<evidence type="ECO:0000313" key="5">
    <source>
        <dbReference type="Proteomes" id="UP000004221"/>
    </source>
</evidence>
<keyword evidence="2" id="KW-0812">Transmembrane</keyword>
<dbReference type="EMBL" id="CAGS01000529">
    <property type="protein sequence ID" value="CCF85805.1"/>
    <property type="molecule type" value="Genomic_DNA"/>
</dbReference>
<keyword evidence="5" id="KW-1185">Reference proteome</keyword>
<reference evidence="4 5" key="1">
    <citation type="journal article" date="2012" name="ISME J.">
        <title>Nitrification expanded: discovery, physiology and genomics of a nitrite-oxidizing bacterium from the phylum Chloroflexi.</title>
        <authorList>
            <person name="Sorokin D.Y."/>
            <person name="Lucker S."/>
            <person name="Vejmelkova D."/>
            <person name="Kostrikina N.A."/>
            <person name="Kleerebezem R."/>
            <person name="Rijpstra W.I."/>
            <person name="Damste J.S."/>
            <person name="Le Paslier D."/>
            <person name="Muyzer G."/>
            <person name="Wagner M."/>
            <person name="van Loosdrecht M.C."/>
            <person name="Daims H."/>
        </authorList>
    </citation>
    <scope>NUCLEOTIDE SEQUENCE [LARGE SCALE GENOMIC DNA]</scope>
    <source>
        <strain evidence="5">none</strain>
    </source>
</reference>
<dbReference type="Pfam" id="PF00535">
    <property type="entry name" value="Glycos_transf_2"/>
    <property type="match status" value="1"/>
</dbReference>
<evidence type="ECO:0000259" key="3">
    <source>
        <dbReference type="Pfam" id="PF00535"/>
    </source>
</evidence>
<feature type="region of interest" description="Disordered" evidence="1">
    <location>
        <begin position="385"/>
        <end position="428"/>
    </location>
</feature>
<feature type="transmembrane region" description="Helical" evidence="2">
    <location>
        <begin position="12"/>
        <end position="29"/>
    </location>
</feature>
<dbReference type="PANTHER" id="PTHR43646">
    <property type="entry name" value="GLYCOSYLTRANSFERASE"/>
    <property type="match status" value="1"/>
</dbReference>
<organism evidence="4 5">
    <name type="scientific">Nitrolancea hollandica Lb</name>
    <dbReference type="NCBI Taxonomy" id="1129897"/>
    <lineage>
        <taxon>Bacteria</taxon>
        <taxon>Pseudomonadati</taxon>
        <taxon>Thermomicrobiota</taxon>
        <taxon>Thermomicrobia</taxon>
        <taxon>Sphaerobacterales</taxon>
        <taxon>Sphaerobacterineae</taxon>
        <taxon>Sphaerobacteraceae</taxon>
        <taxon>Nitrolancea</taxon>
    </lineage>
</organism>
<dbReference type="InterPro" id="IPR001173">
    <property type="entry name" value="Glyco_trans_2-like"/>
</dbReference>
<evidence type="ECO:0000256" key="1">
    <source>
        <dbReference type="SAM" id="MobiDB-lite"/>
    </source>
</evidence>
<dbReference type="OrthoDB" id="9800276at2"/>
<comment type="caution">
    <text evidence="4">The sequence shown here is derived from an EMBL/GenBank/DDBJ whole genome shotgun (WGS) entry which is preliminary data.</text>
</comment>
<dbReference type="PANTHER" id="PTHR43646:SF3">
    <property type="entry name" value="SLR1566 PROTEIN"/>
    <property type="match status" value="1"/>
</dbReference>
<dbReference type="AlphaFoldDB" id="I4EM92"/>
<accession>I4EM92</accession>
<dbReference type="GO" id="GO:0016740">
    <property type="term" value="F:transferase activity"/>
    <property type="evidence" value="ECO:0007669"/>
    <property type="project" value="UniProtKB-KW"/>
</dbReference>
<evidence type="ECO:0000313" key="4">
    <source>
        <dbReference type="EMBL" id="CCF85805.1"/>
    </source>
</evidence>
<keyword evidence="4" id="KW-0808">Transferase</keyword>
<gene>
    <name evidence="4" type="ORF">NITHO_5750002</name>
</gene>
<proteinExistence type="predicted"/>
<dbReference type="RefSeq" id="WP_008481011.1">
    <property type="nucleotide sequence ID" value="NZ_CAGS01000529.1"/>
</dbReference>
<sequence>MDNRRRRPTVATIYQSGILILLLGLLVNLSRNLRLLRKLEEFDQPAGEADVPLVSVLIPARNEERCIERCVRSLATQDYPNIEILVLDDQSHDGTPEIVAAIAREHPSVRLLQGNPLPDGWVGKPWACQQLGGEARGDLLLFVDADTWFAPEAIGRMVTAMRESGSDVVSAIPWEETVTYGERLAIPTVHIAFLSPVPLDWIERHSNPDLAIAIGQFLGFTREIYERIGGHELVADRILDDLGIARVVKRHGGRILIVSAVESVGCRMYQSWDEVRRGFAKNAFALHNERMAPAALTEISGAMLFVVPAALVAVNGLRRRFTTNGFWLPLLQYAIAVACRYQVNRRFRFPLIDSLTMPASISAQLYILANSIWWRRHPDGYHWKGRNYPQTGGRTGPCPPSGSGEPGDDQTGERANGRAEDVNHVIVH</sequence>
<keyword evidence="2" id="KW-0472">Membrane</keyword>
<keyword evidence="2" id="KW-1133">Transmembrane helix</keyword>
<dbReference type="Gene3D" id="3.90.550.10">
    <property type="entry name" value="Spore Coat Polysaccharide Biosynthesis Protein SpsA, Chain A"/>
    <property type="match status" value="1"/>
</dbReference>
<feature type="compositionally biased region" description="Basic and acidic residues" evidence="1">
    <location>
        <begin position="411"/>
        <end position="428"/>
    </location>
</feature>
<name>I4EM92_9BACT</name>
<dbReference type="SUPFAM" id="SSF53448">
    <property type="entry name" value="Nucleotide-diphospho-sugar transferases"/>
    <property type="match status" value="1"/>
</dbReference>
<evidence type="ECO:0000256" key="2">
    <source>
        <dbReference type="SAM" id="Phobius"/>
    </source>
</evidence>